<accession>A0A9D4ECD1</accession>
<keyword evidence="2" id="KW-1185">Reference proteome</keyword>
<proteinExistence type="predicted"/>
<reference evidence="1" key="1">
    <citation type="journal article" date="2019" name="bioRxiv">
        <title>The Genome of the Zebra Mussel, Dreissena polymorpha: A Resource for Invasive Species Research.</title>
        <authorList>
            <person name="McCartney M.A."/>
            <person name="Auch B."/>
            <person name="Kono T."/>
            <person name="Mallez S."/>
            <person name="Zhang Y."/>
            <person name="Obille A."/>
            <person name="Becker A."/>
            <person name="Abrahante J.E."/>
            <person name="Garbe J."/>
            <person name="Badalamenti J.P."/>
            <person name="Herman A."/>
            <person name="Mangelson H."/>
            <person name="Liachko I."/>
            <person name="Sullivan S."/>
            <person name="Sone E.D."/>
            <person name="Koren S."/>
            <person name="Silverstein K.A.T."/>
            <person name="Beckman K.B."/>
            <person name="Gohl D.M."/>
        </authorList>
    </citation>
    <scope>NUCLEOTIDE SEQUENCE</scope>
    <source>
        <strain evidence="1">Duluth1</strain>
        <tissue evidence="1">Whole animal</tissue>
    </source>
</reference>
<dbReference type="AlphaFoldDB" id="A0A9D4ECD1"/>
<reference evidence="1" key="2">
    <citation type="submission" date="2020-11" db="EMBL/GenBank/DDBJ databases">
        <authorList>
            <person name="McCartney M.A."/>
            <person name="Auch B."/>
            <person name="Kono T."/>
            <person name="Mallez S."/>
            <person name="Becker A."/>
            <person name="Gohl D.M."/>
            <person name="Silverstein K.A.T."/>
            <person name="Koren S."/>
            <person name="Bechman K.B."/>
            <person name="Herman A."/>
            <person name="Abrahante J.E."/>
            <person name="Garbe J."/>
        </authorList>
    </citation>
    <scope>NUCLEOTIDE SEQUENCE</scope>
    <source>
        <strain evidence="1">Duluth1</strain>
        <tissue evidence="1">Whole animal</tissue>
    </source>
</reference>
<gene>
    <name evidence="1" type="ORF">DPMN_179435</name>
</gene>
<organism evidence="1 2">
    <name type="scientific">Dreissena polymorpha</name>
    <name type="common">Zebra mussel</name>
    <name type="synonym">Mytilus polymorpha</name>
    <dbReference type="NCBI Taxonomy" id="45954"/>
    <lineage>
        <taxon>Eukaryota</taxon>
        <taxon>Metazoa</taxon>
        <taxon>Spiralia</taxon>
        <taxon>Lophotrochozoa</taxon>
        <taxon>Mollusca</taxon>
        <taxon>Bivalvia</taxon>
        <taxon>Autobranchia</taxon>
        <taxon>Heteroconchia</taxon>
        <taxon>Euheterodonta</taxon>
        <taxon>Imparidentia</taxon>
        <taxon>Neoheterodontei</taxon>
        <taxon>Myida</taxon>
        <taxon>Dreissenoidea</taxon>
        <taxon>Dreissenidae</taxon>
        <taxon>Dreissena</taxon>
    </lineage>
</organism>
<sequence length="123" mass="14011">MGKLSALADDTHINDSEIARRFDDIKAQLDDMHMFMNASDASHAAKMSLGSSGNIKSIIFIVAKKLGEHWQINHKKELYLKLSAHDSSLWYCVWTFPRVCRATMDGTRPWSLLMISFPLSHFL</sequence>
<evidence type="ECO:0000313" key="1">
    <source>
        <dbReference type="EMBL" id="KAH3777984.1"/>
    </source>
</evidence>
<protein>
    <submittedName>
        <fullName evidence="1">Uncharacterized protein</fullName>
    </submittedName>
</protein>
<evidence type="ECO:0000313" key="2">
    <source>
        <dbReference type="Proteomes" id="UP000828390"/>
    </source>
</evidence>
<name>A0A9D4ECD1_DREPO</name>
<dbReference type="Proteomes" id="UP000828390">
    <property type="component" value="Unassembled WGS sequence"/>
</dbReference>
<comment type="caution">
    <text evidence="1">The sequence shown here is derived from an EMBL/GenBank/DDBJ whole genome shotgun (WGS) entry which is preliminary data.</text>
</comment>
<dbReference type="EMBL" id="JAIWYP010000009">
    <property type="protein sequence ID" value="KAH3777984.1"/>
    <property type="molecule type" value="Genomic_DNA"/>
</dbReference>